<accession>A0ACB8WTT6</accession>
<gene>
    <name evidence="1" type="ORF">L3Q82_023790</name>
</gene>
<protein>
    <submittedName>
        <fullName evidence="1">Uncharacterized protein</fullName>
    </submittedName>
</protein>
<evidence type="ECO:0000313" key="2">
    <source>
        <dbReference type="Proteomes" id="UP000831701"/>
    </source>
</evidence>
<evidence type="ECO:0000313" key="1">
    <source>
        <dbReference type="EMBL" id="KAI3371160.1"/>
    </source>
</evidence>
<sequence length="4131" mass="460694">RARFALISQYRAHDCVFLSTLFLFLGVLVPVSANSDVFQKSILAPLKSAYLYEESKQCFRYKSAVFVKNPGLEEKYNAFRAKRREVGYSEEDLEESYGFLLFDDVNKANALGETGVLTGNSTCTTLGDPSQGVYISMYSDCLDLNRWYHGKSGYIAIIRLTKGRVKNVLENYTQNFTAPTEGFDCHVSEQLPSVSANTSSFLAFERTQYYMYELLDDGSNGTARSPSAACPFAIVSFSYADTKATLGAPQEKRYCVATEAHALEEKKQVCHYFPWRGQLQIGTQFYFVGLRSTAGALMPAELPPVVKVDRTISMSDLRQLLPRAVFDTCFSGEVFLDGLYCSLCELVSFEAKEASSLSQLLKEIKEKDAALTITLKDGGFLILLHSSHFLTYDDTGSSATEVLHGIFVFPDSRVIQKDTKFGQRKPGISSEILRVLPVLTYAEGEVEKTHIDSSEDLCDMLTHHIQSYASLINPGLALSPSREVSIFPDQYDVPDAYKHLYSSPEWTNRAWQSFRSYLSKPLSFQMSVSKVSEILAAGQEERIEDLDDDVYICLSSPEEAPVNDVNMDSEDQLTGQKSPATAETSVGSYITCAGAQGDLPAVPQNIVPDDLDMGNGAEDTEKSGLTVLIKTDMGTKHLLSPSTSDDLPAELIVSITSAERTVTSVISTESATKHNDFQIMTSKLQTAGVTSPNDDTVKTKKALDCPEVTNLTKTKCRKLRRGRSKGWKKVSETPNVQTVKIPVEDENLKSEREDQAKESSVQTQLSEPLNTDWRKARRRKRKFGKLSSKNKKDRCDTVGPAVAEEKRSHPGQHSCLMELESCPLRKKTERWDLKPVISECGKILVPHGSVDFDDQIKSLKDKHQYTKDEHCAEKMLADASVNAHDPVKIGQESSTAPEMAVNETEAATSKDEGNLLQTVIVRDVNPDCCNLKQSDDGSGSLTLNTESNEHSSKNDGADTPSSEADQDKHTDTVSPGKCATKGEFLLSKLKSVLLRGKRKSGLPVSGKTAAETAQDAEPCLKRGKVDSDTRMVKSNDVIASVQNADVGINEVSKTLSVDPLFAYALGLTPKETPDKIQKTEGQDTQQRKNSAETQEQTFLDKQPQIIQKPPSIFPRRGRIKTLKKHQSISAEHVKQKWWLHFQTPACFASEKLKFKECTRDKSVRKTVKEKMNSACSSTDALNLLADLALANNDQVPRQPDATLERKPETSLKTCDLTNDVTSAEQQSVLHALLRQSATRPVQPLESPSPTHLVGGSELVALVSKEHAYSLPPSSSLLLGLSGTPFQVSPLSGSTRLLHHHQTMYGDGIKTLQLSVGREDRREHNHRTPEYLKKDMVRRRKFRHSRTFVNIDGSIQVTKQWKENYDFNLDSKFSSDPRDKAIIRALHGPWDFSIQDTTEEVRLIVHMWIGLFYSRSTARFFHIDPSLTNPSSEESDSFEMNSGIVSALVQPELKAYPVAPFPSVTDTSDLSISKAMDLSKKDDSVLDQGSVILDLSLKNTNAEISTSGPPLNREETSVSSVRKDASETLNTLKSSVGLPEASTSQCFKMKCSTEITSEMNDVKSTNENERTSDPLRKGGHLVHTDVPSLKGDETTMSVQEQMKSGSVQPGNHLSALGVGHLLQESNNEKREMKDGMEKSETTNMVLVHKHRGDSSKSLTDEVVEKEADDVVLTLEQDEIESKDGKNWEVKEKPCQEGNIELSPKILHTSDDSTNKDSGVVCNGNLSENETHLPREETKAVSPGKAENVDEDVDCCAGDDSTNKLSGIVCNENLLENETQLSREETKAVSPGKTENVDEDLNCCTVHENQMIKDDHLEKEDELDEKNSCVSAVDADSVLCDNDTEKKDCITGSNRQAPLEAEPPQGENEDDVCHDVQMRKLCANGSALTDDHAVSEKNESSSSTSEMEPIYQDICFADQARYQKAALPMSCESTCSLEGSLPQTNGGIETGSQNKVMATYNPSSDDHEEQEVDNATQNELFHQPPLSPECEALKRCEAELALNKETDLRSDKTNEGLEKIHCGVVIPFIGIDISAEDTLQPHDSHSQGNVEEGVKGHKEIPFISYPTCPETLPTQTCSTSQTYSKKAKLSAGKISLPLLDENETDQPDVLGSESDDQCPTPTMDEKPFEVLTCSGPSSSSSSSSSSAFSGSDKDEMLHKPKLGHRSTVNSDPYPHLGLQPDLELRTLRVLQSIDKFLSKSSNTDESSQTEMVSMKCTPSKTHNPSIKYSPTCLASSHTSADFKDKKMSNTMPAVVSASTSQEVYIESSGHFLVSPFSKLEEVLGVKLQLKKTDSSVHEHYFERTDKEVPIAQDYCYPYSSFPPAECLKANKPNVDQDRHKTSSQTNLSNEPRSCSQRPVMAVRPSKSDEIQADNTSKDREIENSLMSVYLKNTQTKTPVVTPTTSASKLLEKKTENLNDYKQEASEPSSKSSWLPNISDSESLPPCWYEGVAISKLHKIPSTSFSLQAFESEKTSSKLADGNQNFFANSSFEKVGQTTKERTEMDQTNCSDASSLFVDYKDDSMIDNSLYLGPQSSLTCTVYNTSEKRSDSFMERLSQRCIQDDLTQVSMERECLIFSEQMKQLLKRSKRGPKCQPDTHDTLNLSCSSPVTVHFSSLEEQEDSVDHLDAPSLIGQKIKVDMSDRKDQADTTEEQKTLHPQKLGNPMEHAGVSSMTAECASLYRAMMNDVCASKKVPSRPKHLIMDIGYPKSEPSNHFDFCDQMKKEMDESFRSNLNSVVKKSCKTKYRFYILVTSEDAFFEETKAQLEAEGHCAVQPSEFFLGEDSSSSLLIILRNEDIAEHICEVPHLLKLKNSPGVQFAGVDEPDDVVNLTHQELFVRGGFIMFDRAALEFLSVCDMKKMTDILQELSRMGKWKWMLHYRDSRRLKENARLSAEAKEKKHFLNWCQEAGILEVLPYHECDLMSRDQPDYLTCLVRLQVQNISARYPVFITASFPLEKMGQKRDLTDSEKSKTIKHLSEGCSTLETAKILGHHHRTIKRFVANTQKGHKKRVNKRKRRKLTAKYLRRIKREATRNPLSSSAVIFQNCNLPWSVQEVQGVQCSENMAKVRKAETRPPLNKTHKLKHHDWAKKYLKTDFSKVLWTDEMRVTLDGPDGWAHGWVSNGHRAPLRLRRQQGGGGVLVWTGIIKDELVGPFRVEDGLRLNFQTYCQFLEDTSFTYWYRKKAASFKKTMIFLQDNAPSRASKYSTSWLAIKGLEDERIMTWPPSSPDLNPIENLWALLKREMYSEGKQYTSLNSVWEAVVSAAQKVDGQVIKKLTDSIGRKTFEYGRTDPVLDDVSQAFRLLGVSLSELEDYVHNLEPVAFIHQTPLFPVSKNNVLQFPQPGARDAEERKDYIPDYMPPLVSLQEEEEEEEEVPADMGTSAEAMQVALEEDEEEMDEDETVNDENHPLKRHLDSPDAAMGMMPTSKRPRMYPGLSPEWGVEPREPLTSLNPQRVPPGMLPSHDSLDPLSPETPPVALPSFRPQPVVPKHSDQKGLTTPGRKPKVSSPGRQRTKSPKGAIPVVVGGSPIHSPKPSKERKKSPGRTKSPKSPKSPKMVSAKASQPQSKTDGVHKLPLSALSERMGKENIHMRLNLEDRELAEGPFKKLEPENTAIDDSIDAVIARACAEREPDPFAFSSGSDSDSNGFSSPRRLTIMEPSTPKLQIGASNSIKDTSTPLHIQPHPGLGNWTMDDSINEVIRKVNQGGPSAPPPNQGEYVSSGSASPPTPEPLLKVFEEKNKTVSPVDVKKKLKKELKTKMKKKEKDKPKDKDREKDKSKLKEKNKEKNRDKNKEFSKDGKIPWKEFGAKDDELFLQRDFTLPEGSIKIKSRDGDAPKKEKEKHKDKKKDKEKSKKDKDKRDKGKDRSKDDRQKQSALAPFALGEVPPLFSPSACLRIPSMLPPLAPILQDKDVKSKEKDKKKDKKEKKKKKDKEKDKEREKAKEKEKEKEEKRKEKEREKEKREKEKEKEKERIRLEKVKVDTPAPLPSPVIPRLTLRVGGQDKIVISKVVQNSEPKTPAPKTPVAKSGPGNRPRTPPPPPILSPVIPTLPSPAPAFVQPPPPPSLLSPAPVVSPAASFKTPVRSVVTETVSTYVIRDEWGNQIWICPGCNKPDDGSPMIGCDDCDDWYHW</sequence>
<dbReference type="Proteomes" id="UP000831701">
    <property type="component" value="Chromosome 6"/>
</dbReference>
<name>A0ACB8WTT6_9TELE</name>
<organism evidence="1 2">
    <name type="scientific">Scortum barcoo</name>
    <name type="common">barcoo grunter</name>
    <dbReference type="NCBI Taxonomy" id="214431"/>
    <lineage>
        <taxon>Eukaryota</taxon>
        <taxon>Metazoa</taxon>
        <taxon>Chordata</taxon>
        <taxon>Craniata</taxon>
        <taxon>Vertebrata</taxon>
        <taxon>Euteleostomi</taxon>
        <taxon>Actinopterygii</taxon>
        <taxon>Neopterygii</taxon>
        <taxon>Teleostei</taxon>
        <taxon>Neoteleostei</taxon>
        <taxon>Acanthomorphata</taxon>
        <taxon>Eupercaria</taxon>
        <taxon>Centrarchiformes</taxon>
        <taxon>Terapontoidei</taxon>
        <taxon>Terapontidae</taxon>
        <taxon>Scortum</taxon>
    </lineage>
</organism>
<feature type="non-terminal residue" evidence="1">
    <location>
        <position position="1"/>
    </location>
</feature>
<dbReference type="EMBL" id="CM041536">
    <property type="protein sequence ID" value="KAI3371160.1"/>
    <property type="molecule type" value="Genomic_DNA"/>
</dbReference>
<comment type="caution">
    <text evidence="1">The sequence shown here is derived from an EMBL/GenBank/DDBJ whole genome shotgun (WGS) entry which is preliminary data.</text>
</comment>
<proteinExistence type="predicted"/>
<keyword evidence="2" id="KW-1185">Reference proteome</keyword>
<reference evidence="1" key="1">
    <citation type="submission" date="2022-04" db="EMBL/GenBank/DDBJ databases">
        <title>Jade perch genome.</title>
        <authorList>
            <person name="Chao B."/>
        </authorList>
    </citation>
    <scope>NUCLEOTIDE SEQUENCE</scope>
    <source>
        <strain evidence="1">CB-2022</strain>
    </source>
</reference>